<organism evidence="2 3">
    <name type="scientific">bacterium (Candidatus Gribaldobacteria) CG_4_10_14_0_8_um_filter_33_9</name>
    <dbReference type="NCBI Taxonomy" id="2014266"/>
    <lineage>
        <taxon>Bacteria</taxon>
        <taxon>Candidatus Gribaldobacteria</taxon>
    </lineage>
</organism>
<keyword evidence="1" id="KW-1133">Transmembrane helix</keyword>
<keyword evidence="1" id="KW-0812">Transmembrane</keyword>
<dbReference type="EMBL" id="PFMI01000050">
    <property type="protein sequence ID" value="PIZ00689.1"/>
    <property type="molecule type" value="Genomic_DNA"/>
</dbReference>
<evidence type="ECO:0000313" key="3">
    <source>
        <dbReference type="Proteomes" id="UP000229371"/>
    </source>
</evidence>
<evidence type="ECO:0000256" key="1">
    <source>
        <dbReference type="SAM" id="Phobius"/>
    </source>
</evidence>
<reference evidence="3" key="1">
    <citation type="submission" date="2017-09" db="EMBL/GenBank/DDBJ databases">
        <title>Depth-based differentiation of microbial function through sediment-hosted aquifers and enrichment of novel symbionts in the deep terrestrial subsurface.</title>
        <authorList>
            <person name="Probst A.J."/>
            <person name="Ladd B."/>
            <person name="Jarett J.K."/>
            <person name="Geller-Mcgrath D.E."/>
            <person name="Sieber C.M.K."/>
            <person name="Emerson J.B."/>
            <person name="Anantharaman K."/>
            <person name="Thomas B.C."/>
            <person name="Malmstrom R."/>
            <person name="Stieglmeier M."/>
            <person name="Klingl A."/>
            <person name="Woyke T."/>
            <person name="Ryan C.M."/>
            <person name="Banfield J.F."/>
        </authorList>
    </citation>
    <scope>NUCLEOTIDE SEQUENCE [LARGE SCALE GENOMIC DNA]</scope>
</reference>
<gene>
    <name evidence="2" type="ORF">COY61_01925</name>
</gene>
<protein>
    <submittedName>
        <fullName evidence="2">Uncharacterized protein</fullName>
    </submittedName>
</protein>
<proteinExistence type="predicted"/>
<dbReference type="Proteomes" id="UP000229371">
    <property type="component" value="Unassembled WGS sequence"/>
</dbReference>
<dbReference type="Gene3D" id="2.50.20.20">
    <property type="match status" value="1"/>
</dbReference>
<keyword evidence="1" id="KW-0472">Membrane</keyword>
<accession>A0A2M7RMH5</accession>
<feature type="transmembrane region" description="Helical" evidence="1">
    <location>
        <begin position="12"/>
        <end position="30"/>
    </location>
</feature>
<dbReference type="AlphaFoldDB" id="A0A2M7RMH5"/>
<comment type="caution">
    <text evidence="2">The sequence shown here is derived from an EMBL/GenBank/DDBJ whole genome shotgun (WGS) entry which is preliminary data.</text>
</comment>
<name>A0A2M7RMH5_9BACT</name>
<sequence>MNIKNIANIKSIVSVMLVLILGVGIGLLATKTWNPSWNPFVNASSQIIEKAIAKSFQAKTYKIEEDIKLKITPENGQNGDFSFFISGVVDQTDLENVKTDSDLVFKMTGEGVEIQAKGKAKTFGKDIYFQITTLPSLPFLPAEIIAGFKNQWIKIDKKKLEEMFPSSETSLETSFDQQAFVEEIKPLLKGIEIFKIEKNLGEENLDGVKAQHYLVSFKKETIKALIPEILRVVKKYQPEAQSESESENEFEKIQKAFDDKFEATWQKISPLKIDFWLEKGNVWLKKIKIEKEINVADFDPDSKTKGKINFVLEMKIFDFNKEVKIEMPQNYKGIEEILSSMMGAILPKTGNVSGSEEILPQIPNFNEEK</sequence>
<evidence type="ECO:0000313" key="2">
    <source>
        <dbReference type="EMBL" id="PIZ00689.1"/>
    </source>
</evidence>